<name>A0ABN8SQJ2_9CNID</name>
<dbReference type="SUPFAM" id="SSF81321">
    <property type="entry name" value="Family A G protein-coupled receptor-like"/>
    <property type="match status" value="1"/>
</dbReference>
<evidence type="ECO:0000313" key="9">
    <source>
        <dbReference type="Proteomes" id="UP001159427"/>
    </source>
</evidence>
<keyword evidence="6" id="KW-0807">Transducer</keyword>
<evidence type="ECO:0000256" key="5">
    <source>
        <dbReference type="ARBA" id="ARBA00023180"/>
    </source>
</evidence>
<evidence type="ECO:0000256" key="4">
    <source>
        <dbReference type="ARBA" id="ARBA00023170"/>
    </source>
</evidence>
<dbReference type="PANTHER" id="PTHR24246:SF27">
    <property type="entry name" value="ADENOSINE RECEPTOR, ISOFORM A"/>
    <property type="match status" value="1"/>
</dbReference>
<accession>A0ABN8SQJ2</accession>
<evidence type="ECO:0000256" key="2">
    <source>
        <dbReference type="ARBA" id="ARBA00022475"/>
    </source>
</evidence>
<evidence type="ECO:0000313" key="8">
    <source>
        <dbReference type="EMBL" id="CAH3192787.1"/>
    </source>
</evidence>
<keyword evidence="4" id="KW-0675">Receptor</keyword>
<evidence type="ECO:0000256" key="3">
    <source>
        <dbReference type="ARBA" id="ARBA00023040"/>
    </source>
</evidence>
<keyword evidence="7" id="KW-1133">Transmembrane helix</keyword>
<gene>
    <name evidence="8" type="ORF">PEVE_00024559</name>
</gene>
<reference evidence="8 9" key="1">
    <citation type="submission" date="2022-05" db="EMBL/GenBank/DDBJ databases">
        <authorList>
            <consortium name="Genoscope - CEA"/>
            <person name="William W."/>
        </authorList>
    </citation>
    <scope>NUCLEOTIDE SEQUENCE [LARGE SCALE GENOMIC DNA]</scope>
</reference>
<evidence type="ECO:0000256" key="6">
    <source>
        <dbReference type="ARBA" id="ARBA00023224"/>
    </source>
</evidence>
<dbReference type="Gene3D" id="1.20.1070.10">
    <property type="entry name" value="Rhodopsin 7-helix transmembrane proteins"/>
    <property type="match status" value="1"/>
</dbReference>
<evidence type="ECO:0008006" key="10">
    <source>
        <dbReference type="Google" id="ProtNLM"/>
    </source>
</evidence>
<keyword evidence="5" id="KW-0325">Glycoprotein</keyword>
<keyword evidence="7" id="KW-0472">Membrane</keyword>
<protein>
    <recommendedName>
        <fullName evidence="10">G-protein coupled receptors family 1 profile domain-containing protein</fullName>
    </recommendedName>
</protein>
<dbReference type="CDD" id="cd00637">
    <property type="entry name" value="7tm_classA_rhodopsin-like"/>
    <property type="match status" value="1"/>
</dbReference>
<comment type="subcellular location">
    <subcellularLocation>
        <location evidence="1">Cell membrane</location>
        <topology evidence="1">Multi-pass membrane protein</topology>
    </subcellularLocation>
</comment>
<feature type="transmembrane region" description="Helical" evidence="7">
    <location>
        <begin position="20"/>
        <end position="42"/>
    </location>
</feature>
<keyword evidence="7" id="KW-0812">Transmembrane</keyword>
<evidence type="ECO:0000256" key="1">
    <source>
        <dbReference type="ARBA" id="ARBA00004651"/>
    </source>
</evidence>
<feature type="transmembrane region" description="Helical" evidence="7">
    <location>
        <begin position="48"/>
        <end position="70"/>
    </location>
</feature>
<organism evidence="8 9">
    <name type="scientific">Porites evermanni</name>
    <dbReference type="NCBI Taxonomy" id="104178"/>
    <lineage>
        <taxon>Eukaryota</taxon>
        <taxon>Metazoa</taxon>
        <taxon>Cnidaria</taxon>
        <taxon>Anthozoa</taxon>
        <taxon>Hexacorallia</taxon>
        <taxon>Scleractinia</taxon>
        <taxon>Fungiina</taxon>
        <taxon>Poritidae</taxon>
        <taxon>Porites</taxon>
    </lineage>
</organism>
<proteinExistence type="predicted"/>
<keyword evidence="3" id="KW-0297">G-protein coupled receptor</keyword>
<keyword evidence="9" id="KW-1185">Reference proteome</keyword>
<comment type="caution">
    <text evidence="8">The sequence shown here is derived from an EMBL/GenBank/DDBJ whole genome shotgun (WGS) entry which is preliminary data.</text>
</comment>
<sequence>MNAEQNLKVQAKKRALNTFIYYICMLLCYFPAAVSALIWVTYKEHWNNRWYFTDTITFMNSAINPFLYFWRNREIREAVSKIVRKRKDQEELQILRADCSSIAYSGADNAAKKVARKWKKQTKN</sequence>
<dbReference type="Proteomes" id="UP001159427">
    <property type="component" value="Unassembled WGS sequence"/>
</dbReference>
<keyword evidence="2" id="KW-1003">Cell membrane</keyword>
<evidence type="ECO:0000256" key="7">
    <source>
        <dbReference type="SAM" id="Phobius"/>
    </source>
</evidence>
<dbReference type="PANTHER" id="PTHR24246">
    <property type="entry name" value="OLFACTORY RECEPTOR AND ADENOSINE RECEPTOR"/>
    <property type="match status" value="1"/>
</dbReference>
<dbReference type="EMBL" id="CALNXI010003294">
    <property type="protein sequence ID" value="CAH3192787.1"/>
    <property type="molecule type" value="Genomic_DNA"/>
</dbReference>